<accession>A0ABW2GIM6</accession>
<keyword evidence="17" id="KW-1185">Reference proteome</keyword>
<evidence type="ECO:0000256" key="12">
    <source>
        <dbReference type="ARBA" id="ARBA00023277"/>
    </source>
</evidence>
<evidence type="ECO:0000259" key="15">
    <source>
        <dbReference type="Pfam" id="PF18085"/>
    </source>
</evidence>
<evidence type="ECO:0000256" key="8">
    <source>
        <dbReference type="ARBA" id="ARBA00022741"/>
    </source>
</evidence>
<keyword evidence="9" id="KW-0418">Kinase</keyword>
<evidence type="ECO:0000313" key="16">
    <source>
        <dbReference type="EMBL" id="MFC7219021.1"/>
    </source>
</evidence>
<keyword evidence="7" id="KW-0808">Transferase</keyword>
<sequence length="478" mass="50512">MAESRHRAVHAADRTEPPPDLRGLALSLTPLLLPWLPRQRWFAGKDRPIGAVRLVSVTELLPYGAPATPAAGNAPGLLHLLVRVEQPGPAVDVYQLLLGLRPAPLPARLAPWSLGTAADGPLHGAAAYDALGDPRLAGVLLERLRLPGRLGPLVFSREPGTAIPERAPARPLGAEQSNSSVVYGDQLILKLFRRVFAGPNPDLELPLALARAGADCAPPPAAWFSTDQTTGFAEAAGEEGGGRAATLGVLSPFLAGAADGWELALAAAARGASFGGEARALGAATARMHTALARALPTAVLRRPQIEHLAALMTRRLDAAAAAVPALLPYRDALAARFTRLTEGGGQTWAAQRVHGDLHLGQALASAGHWTIIDFEGEPSRPVAERRHPQPTARDVAGMLRSFDYAARSSRAAPHWAAASRAAYCAGYAEESGADPREQPGLLDAFEADKVVYEVLYEARHRPDWLDVPLAAIRRLAA</sequence>
<comment type="subunit">
    <text evidence="3">Monomer.</text>
</comment>
<name>A0ABW2GIM6_9ACTN</name>
<evidence type="ECO:0000256" key="2">
    <source>
        <dbReference type="ARBA" id="ARBA00006219"/>
    </source>
</evidence>
<keyword evidence="8" id="KW-0547">Nucleotide-binding</keyword>
<dbReference type="Pfam" id="PF18085">
    <property type="entry name" value="Mak_N_cap"/>
    <property type="match status" value="1"/>
</dbReference>
<keyword evidence="10" id="KW-0067">ATP-binding</keyword>
<keyword evidence="12" id="KW-0119">Carbohydrate metabolism</keyword>
<dbReference type="InterPro" id="IPR040999">
    <property type="entry name" value="Mak_N_cap"/>
</dbReference>
<dbReference type="EMBL" id="JBHSZO010000017">
    <property type="protein sequence ID" value="MFC7219021.1"/>
    <property type="molecule type" value="Genomic_DNA"/>
</dbReference>
<evidence type="ECO:0000256" key="4">
    <source>
        <dbReference type="ARBA" id="ARBA00011962"/>
    </source>
</evidence>
<evidence type="ECO:0000256" key="1">
    <source>
        <dbReference type="ARBA" id="ARBA00004964"/>
    </source>
</evidence>
<dbReference type="EC" id="2.7.1.175" evidence="4"/>
<feature type="domain" description="Maltokinase N-terminal cap" evidence="15">
    <location>
        <begin position="35"/>
        <end position="133"/>
    </location>
</feature>
<dbReference type="RefSeq" id="WP_386414531.1">
    <property type="nucleotide sequence ID" value="NZ_JBHSZO010000017.1"/>
</dbReference>
<evidence type="ECO:0000256" key="11">
    <source>
        <dbReference type="ARBA" id="ARBA00023056"/>
    </source>
</evidence>
<comment type="caution">
    <text evidence="16">The sequence shown here is derived from an EMBL/GenBank/DDBJ whole genome shotgun (WGS) entry which is preliminary data.</text>
</comment>
<evidence type="ECO:0000313" key="17">
    <source>
        <dbReference type="Proteomes" id="UP001596413"/>
    </source>
</evidence>
<comment type="catalytic activity">
    <reaction evidence="14">
        <text>D-maltose + ATP = alpha-maltose 1-phosphate + ADP + H(+)</text>
        <dbReference type="Rhea" id="RHEA:31915"/>
        <dbReference type="ChEBI" id="CHEBI:15378"/>
        <dbReference type="ChEBI" id="CHEBI:17306"/>
        <dbReference type="ChEBI" id="CHEBI:30616"/>
        <dbReference type="ChEBI" id="CHEBI:63576"/>
        <dbReference type="ChEBI" id="CHEBI:456216"/>
        <dbReference type="EC" id="2.7.1.175"/>
    </reaction>
</comment>
<comment type="pathway">
    <text evidence="1">Glycan biosynthesis; glycogen biosynthesis.</text>
</comment>
<protein>
    <recommendedName>
        <fullName evidence="5">Maltokinase</fullName>
        <ecNumber evidence="4">2.7.1.175</ecNumber>
    </recommendedName>
    <alternativeName>
        <fullName evidence="13">Maltose-1-phosphate synthase</fullName>
    </alternativeName>
</protein>
<evidence type="ECO:0000256" key="9">
    <source>
        <dbReference type="ARBA" id="ARBA00022777"/>
    </source>
</evidence>
<comment type="similarity">
    <text evidence="2">Belongs to the aminoglycoside phosphotransferase family.</text>
</comment>
<evidence type="ECO:0000256" key="13">
    <source>
        <dbReference type="ARBA" id="ARBA00031251"/>
    </source>
</evidence>
<evidence type="ECO:0000256" key="5">
    <source>
        <dbReference type="ARBA" id="ARBA00013882"/>
    </source>
</evidence>
<evidence type="ECO:0000256" key="6">
    <source>
        <dbReference type="ARBA" id="ARBA00022600"/>
    </source>
</evidence>
<evidence type="ECO:0000256" key="7">
    <source>
        <dbReference type="ARBA" id="ARBA00022679"/>
    </source>
</evidence>
<reference evidence="17" key="1">
    <citation type="journal article" date="2019" name="Int. J. Syst. Evol. Microbiol.">
        <title>The Global Catalogue of Microorganisms (GCM) 10K type strain sequencing project: providing services to taxonomists for standard genome sequencing and annotation.</title>
        <authorList>
            <consortium name="The Broad Institute Genomics Platform"/>
            <consortium name="The Broad Institute Genome Sequencing Center for Infectious Disease"/>
            <person name="Wu L."/>
            <person name="Ma J."/>
        </authorList>
    </citation>
    <scope>NUCLEOTIDE SEQUENCE [LARGE SCALE GENOMIC DNA]</scope>
    <source>
        <strain evidence="17">CGMCC 1.13681</strain>
    </source>
</reference>
<keyword evidence="11" id="KW-0320">Glycogen biosynthesis</keyword>
<organism evidence="16 17">
    <name type="scientific">Streptomyces polyrhachis</name>
    <dbReference type="NCBI Taxonomy" id="1282885"/>
    <lineage>
        <taxon>Bacteria</taxon>
        <taxon>Bacillati</taxon>
        <taxon>Actinomycetota</taxon>
        <taxon>Actinomycetes</taxon>
        <taxon>Kitasatosporales</taxon>
        <taxon>Streptomycetaceae</taxon>
        <taxon>Streptomyces</taxon>
    </lineage>
</organism>
<keyword evidence="6" id="KW-0321">Glycogen metabolism</keyword>
<evidence type="ECO:0000256" key="3">
    <source>
        <dbReference type="ARBA" id="ARBA00011245"/>
    </source>
</evidence>
<proteinExistence type="inferred from homology"/>
<dbReference type="InterPro" id="IPR011009">
    <property type="entry name" value="Kinase-like_dom_sf"/>
</dbReference>
<evidence type="ECO:0000256" key="14">
    <source>
        <dbReference type="ARBA" id="ARBA00049067"/>
    </source>
</evidence>
<dbReference type="SUPFAM" id="SSF56112">
    <property type="entry name" value="Protein kinase-like (PK-like)"/>
    <property type="match status" value="1"/>
</dbReference>
<gene>
    <name evidence="16" type="ORF">ACFQLX_12725</name>
</gene>
<evidence type="ECO:0000256" key="10">
    <source>
        <dbReference type="ARBA" id="ARBA00022840"/>
    </source>
</evidence>
<dbReference type="Proteomes" id="UP001596413">
    <property type="component" value="Unassembled WGS sequence"/>
</dbReference>
<dbReference type="Gene3D" id="3.90.1200.10">
    <property type="match status" value="1"/>
</dbReference>